<dbReference type="Pfam" id="PF07238">
    <property type="entry name" value="PilZ"/>
    <property type="match status" value="1"/>
</dbReference>
<reference evidence="3" key="2">
    <citation type="submission" date="2023-01" db="EMBL/GenBank/DDBJ databases">
        <title>Draft genome sequence of Litoribrevibacter albus strain NBRC 110071.</title>
        <authorList>
            <person name="Sun Q."/>
            <person name="Mori K."/>
        </authorList>
    </citation>
    <scope>NUCLEOTIDE SEQUENCE</scope>
    <source>
        <strain evidence="3">NBRC 110071</strain>
    </source>
</reference>
<proteinExistence type="predicted"/>
<comment type="caution">
    <text evidence="3">The sequence shown here is derived from an EMBL/GenBank/DDBJ whole genome shotgun (WGS) entry which is preliminary data.</text>
</comment>
<gene>
    <name evidence="3" type="ORF">GCM10007876_30230</name>
</gene>
<reference evidence="3" key="1">
    <citation type="journal article" date="2014" name="Int. J. Syst. Evol. Microbiol.">
        <title>Complete genome sequence of Corynebacterium casei LMG S-19264T (=DSM 44701T), isolated from a smear-ripened cheese.</title>
        <authorList>
            <consortium name="US DOE Joint Genome Institute (JGI-PGF)"/>
            <person name="Walter F."/>
            <person name="Albersmeier A."/>
            <person name="Kalinowski J."/>
            <person name="Ruckert C."/>
        </authorList>
    </citation>
    <scope>NUCLEOTIDE SEQUENCE</scope>
    <source>
        <strain evidence="3">NBRC 110071</strain>
    </source>
</reference>
<dbReference type="AlphaFoldDB" id="A0AA37SBX8"/>
<evidence type="ECO:0000259" key="2">
    <source>
        <dbReference type="Pfam" id="PF07238"/>
    </source>
</evidence>
<dbReference type="GO" id="GO:0035438">
    <property type="term" value="F:cyclic-di-GMP binding"/>
    <property type="evidence" value="ECO:0007669"/>
    <property type="project" value="InterPro"/>
</dbReference>
<protein>
    <recommendedName>
        <fullName evidence="2">PilZ domain-containing protein</fullName>
    </recommendedName>
</protein>
<evidence type="ECO:0000256" key="1">
    <source>
        <dbReference type="SAM" id="MobiDB-lite"/>
    </source>
</evidence>
<keyword evidence="4" id="KW-1185">Reference proteome</keyword>
<sequence>MTESFAITDLSEDSGSSNRRRDARRMAFWTVSFQDLSGKWSRAKTDNVSAGGLQIIADTSFPNGTKLFVRMPLIYREHKKQIEAIVEVRYAVASSVGFKTGLMFTRITDPDREFLRAYSEKEI</sequence>
<evidence type="ECO:0000313" key="3">
    <source>
        <dbReference type="EMBL" id="GLQ32544.1"/>
    </source>
</evidence>
<name>A0AA37SBX8_9GAMM</name>
<organism evidence="3 4">
    <name type="scientific">Litoribrevibacter albus</name>
    <dbReference type="NCBI Taxonomy" id="1473156"/>
    <lineage>
        <taxon>Bacteria</taxon>
        <taxon>Pseudomonadati</taxon>
        <taxon>Pseudomonadota</taxon>
        <taxon>Gammaproteobacteria</taxon>
        <taxon>Oceanospirillales</taxon>
        <taxon>Oceanospirillaceae</taxon>
        <taxon>Litoribrevibacter</taxon>
    </lineage>
</organism>
<dbReference type="InterPro" id="IPR009875">
    <property type="entry name" value="PilZ_domain"/>
</dbReference>
<dbReference type="Gene3D" id="2.40.10.220">
    <property type="entry name" value="predicted glycosyltransferase like domains"/>
    <property type="match status" value="1"/>
</dbReference>
<evidence type="ECO:0000313" key="4">
    <source>
        <dbReference type="Proteomes" id="UP001161389"/>
    </source>
</evidence>
<feature type="region of interest" description="Disordered" evidence="1">
    <location>
        <begin position="1"/>
        <end position="20"/>
    </location>
</feature>
<dbReference type="EMBL" id="BSNM01000016">
    <property type="protein sequence ID" value="GLQ32544.1"/>
    <property type="molecule type" value="Genomic_DNA"/>
</dbReference>
<feature type="domain" description="PilZ" evidence="2">
    <location>
        <begin position="19"/>
        <end position="119"/>
    </location>
</feature>
<accession>A0AA37SBX8</accession>
<dbReference type="Proteomes" id="UP001161389">
    <property type="component" value="Unassembled WGS sequence"/>
</dbReference>
<dbReference type="RefSeq" id="WP_284382571.1">
    <property type="nucleotide sequence ID" value="NZ_BSNM01000016.1"/>
</dbReference>
<dbReference type="SUPFAM" id="SSF141371">
    <property type="entry name" value="PilZ domain-like"/>
    <property type="match status" value="1"/>
</dbReference>